<evidence type="ECO:0000313" key="2">
    <source>
        <dbReference type="EMBL" id="MDT2809820.1"/>
    </source>
</evidence>
<feature type="transmembrane region" description="Helical" evidence="1">
    <location>
        <begin position="30"/>
        <end position="48"/>
    </location>
</feature>
<proteinExistence type="predicted"/>
<feature type="transmembrane region" description="Helical" evidence="1">
    <location>
        <begin position="7"/>
        <end position="24"/>
    </location>
</feature>
<dbReference type="AlphaFoldDB" id="A0AAW8TY31"/>
<sequence length="59" mass="6994">MGFSKYTLRVVIAGILFYLVLNLLFPSLNFVLQILIAFVFFFGILWLFPSVRRFFIDKQ</sequence>
<name>A0AAW8TY31_9ENTE</name>
<evidence type="ECO:0008006" key="4">
    <source>
        <dbReference type="Google" id="ProtNLM"/>
    </source>
</evidence>
<dbReference type="EMBL" id="JARQBJ010000002">
    <property type="protein sequence ID" value="MDT2809820.1"/>
    <property type="molecule type" value="Genomic_DNA"/>
</dbReference>
<gene>
    <name evidence="2" type="ORF">P7H43_04935</name>
</gene>
<reference evidence="2" key="1">
    <citation type="submission" date="2023-03" db="EMBL/GenBank/DDBJ databases">
        <authorList>
            <person name="Shen W."/>
            <person name="Cai J."/>
        </authorList>
    </citation>
    <scope>NUCLEOTIDE SEQUENCE</scope>
    <source>
        <strain evidence="2">B226-2</strain>
    </source>
</reference>
<keyword evidence="1" id="KW-0472">Membrane</keyword>
<keyword evidence="1" id="KW-0812">Transmembrane</keyword>
<dbReference type="RefSeq" id="WP_302372684.1">
    <property type="nucleotide sequence ID" value="NZ_CATYFE010000009.1"/>
</dbReference>
<dbReference type="Proteomes" id="UP001256711">
    <property type="component" value="Unassembled WGS sequence"/>
</dbReference>
<comment type="caution">
    <text evidence="2">The sequence shown here is derived from an EMBL/GenBank/DDBJ whole genome shotgun (WGS) entry which is preliminary data.</text>
</comment>
<evidence type="ECO:0000313" key="3">
    <source>
        <dbReference type="Proteomes" id="UP001256711"/>
    </source>
</evidence>
<evidence type="ECO:0000256" key="1">
    <source>
        <dbReference type="SAM" id="Phobius"/>
    </source>
</evidence>
<protein>
    <recommendedName>
        <fullName evidence="4">AI-2E family transporter</fullName>
    </recommendedName>
</protein>
<organism evidence="2 3">
    <name type="scientific">Enterococcus asini</name>
    <dbReference type="NCBI Taxonomy" id="57732"/>
    <lineage>
        <taxon>Bacteria</taxon>
        <taxon>Bacillati</taxon>
        <taxon>Bacillota</taxon>
        <taxon>Bacilli</taxon>
        <taxon>Lactobacillales</taxon>
        <taxon>Enterococcaceae</taxon>
        <taxon>Enterococcus</taxon>
    </lineage>
</organism>
<keyword evidence="1" id="KW-1133">Transmembrane helix</keyword>
<accession>A0AAW8TY31</accession>